<dbReference type="InterPro" id="IPR019787">
    <property type="entry name" value="Znf_PHD-finger"/>
</dbReference>
<keyword evidence="3" id="KW-0862">Zinc</keyword>
<dbReference type="GO" id="GO:0044027">
    <property type="term" value="P:negative regulation of gene expression via chromosomal CpG island methylation"/>
    <property type="evidence" value="ECO:0007669"/>
    <property type="project" value="TreeGrafter"/>
</dbReference>
<feature type="domain" description="PHD-type" evidence="5">
    <location>
        <begin position="205"/>
        <end position="255"/>
    </location>
</feature>
<dbReference type="GO" id="GO:0061630">
    <property type="term" value="F:ubiquitin protein ligase activity"/>
    <property type="evidence" value="ECO:0007669"/>
    <property type="project" value="TreeGrafter"/>
</dbReference>
<comment type="caution">
    <text evidence="7">The sequence shown here is derived from an EMBL/GenBank/DDBJ whole genome shotgun (WGS) entry which is preliminary data.</text>
</comment>
<dbReference type="Gene3D" id="3.30.40.10">
    <property type="entry name" value="Zinc/RING finger domain, C3HC4 (zinc finger)"/>
    <property type="match status" value="1"/>
</dbReference>
<evidence type="ECO:0000259" key="6">
    <source>
        <dbReference type="PROSITE" id="PS50089"/>
    </source>
</evidence>
<gene>
    <name evidence="7" type="ORF">CLODIP_2_CD10953</name>
</gene>
<evidence type="ECO:0000313" key="8">
    <source>
        <dbReference type="Proteomes" id="UP000494165"/>
    </source>
</evidence>
<dbReference type="PROSITE" id="PS50016">
    <property type="entry name" value="ZF_PHD_2"/>
    <property type="match status" value="1"/>
</dbReference>
<dbReference type="EMBL" id="CADEPI010000646">
    <property type="protein sequence ID" value="CAB3387887.1"/>
    <property type="molecule type" value="Genomic_DNA"/>
</dbReference>
<dbReference type="InterPro" id="IPR045134">
    <property type="entry name" value="UHRF1/2-like"/>
</dbReference>
<evidence type="ECO:0000256" key="3">
    <source>
        <dbReference type="ARBA" id="ARBA00022833"/>
    </source>
</evidence>
<evidence type="ECO:0000313" key="7">
    <source>
        <dbReference type="EMBL" id="CAB3387887.1"/>
    </source>
</evidence>
<organism evidence="7 8">
    <name type="scientific">Cloeon dipterum</name>
    <dbReference type="NCBI Taxonomy" id="197152"/>
    <lineage>
        <taxon>Eukaryota</taxon>
        <taxon>Metazoa</taxon>
        <taxon>Ecdysozoa</taxon>
        <taxon>Arthropoda</taxon>
        <taxon>Hexapoda</taxon>
        <taxon>Insecta</taxon>
        <taxon>Pterygota</taxon>
        <taxon>Palaeoptera</taxon>
        <taxon>Ephemeroptera</taxon>
        <taxon>Pisciforma</taxon>
        <taxon>Baetidae</taxon>
        <taxon>Cloeon</taxon>
    </lineage>
</organism>
<proteinExistence type="predicted"/>
<evidence type="ECO:0008006" key="9">
    <source>
        <dbReference type="Google" id="ProtNLM"/>
    </source>
</evidence>
<dbReference type="PANTHER" id="PTHR14140:SF2">
    <property type="entry name" value="E3 UBIQUITIN-PROTEIN LIGASE UHRF1"/>
    <property type="match status" value="1"/>
</dbReference>
<dbReference type="SMART" id="SM00249">
    <property type="entry name" value="PHD"/>
    <property type="match status" value="1"/>
</dbReference>
<dbReference type="AlphaFoldDB" id="A0A8S1ECC2"/>
<reference evidence="7 8" key="1">
    <citation type="submission" date="2020-04" db="EMBL/GenBank/DDBJ databases">
        <authorList>
            <person name="Alioto T."/>
            <person name="Alioto T."/>
            <person name="Gomez Garrido J."/>
        </authorList>
    </citation>
    <scope>NUCLEOTIDE SEQUENCE [LARGE SCALE GENOMIC DNA]</scope>
</reference>
<accession>A0A8S1ECC2</accession>
<dbReference type="SUPFAM" id="SSF57850">
    <property type="entry name" value="RING/U-box"/>
    <property type="match status" value="1"/>
</dbReference>
<evidence type="ECO:0000259" key="5">
    <source>
        <dbReference type="PROSITE" id="PS50016"/>
    </source>
</evidence>
<keyword evidence="2 4" id="KW-0863">Zinc-finger</keyword>
<dbReference type="InterPro" id="IPR001965">
    <property type="entry name" value="Znf_PHD"/>
</dbReference>
<protein>
    <recommendedName>
        <fullName evidence="9">RING-type domain-containing protein</fullName>
    </recommendedName>
</protein>
<evidence type="ECO:0000256" key="4">
    <source>
        <dbReference type="PROSITE-ProRule" id="PRU00175"/>
    </source>
</evidence>
<dbReference type="InterPro" id="IPR011011">
    <property type="entry name" value="Znf_FYVE_PHD"/>
</dbReference>
<dbReference type="Gene3D" id="2.30.30.1150">
    <property type="match status" value="1"/>
</dbReference>
<dbReference type="SUPFAM" id="SSF57903">
    <property type="entry name" value="FYVE/PHD zinc finger"/>
    <property type="match status" value="1"/>
</dbReference>
<dbReference type="InterPro" id="IPR001841">
    <property type="entry name" value="Znf_RING"/>
</dbReference>
<dbReference type="GO" id="GO:0008270">
    <property type="term" value="F:zinc ion binding"/>
    <property type="evidence" value="ECO:0007669"/>
    <property type="project" value="UniProtKB-KW"/>
</dbReference>
<dbReference type="OrthoDB" id="6105938at2759"/>
<evidence type="ECO:0000256" key="2">
    <source>
        <dbReference type="ARBA" id="ARBA00022771"/>
    </source>
</evidence>
<name>A0A8S1ECC2_9INSE</name>
<feature type="domain" description="RING-type" evidence="6">
    <location>
        <begin position="380"/>
        <end position="417"/>
    </location>
</feature>
<keyword evidence="1" id="KW-0479">Metal-binding</keyword>
<dbReference type="InterPro" id="IPR013083">
    <property type="entry name" value="Znf_RING/FYVE/PHD"/>
</dbReference>
<dbReference type="PROSITE" id="PS50089">
    <property type="entry name" value="ZF_RING_2"/>
    <property type="match status" value="1"/>
</dbReference>
<dbReference type="Proteomes" id="UP000494165">
    <property type="component" value="Unassembled WGS sequence"/>
</dbReference>
<dbReference type="PANTHER" id="PTHR14140">
    <property type="entry name" value="E3 UBIQUITIN-PROTEIN LIGASE UHRF-RELATED"/>
    <property type="match status" value="1"/>
</dbReference>
<evidence type="ECO:0000256" key="1">
    <source>
        <dbReference type="ARBA" id="ARBA00022723"/>
    </source>
</evidence>
<dbReference type="Pfam" id="PF00628">
    <property type="entry name" value="PHD"/>
    <property type="match status" value="1"/>
</dbReference>
<keyword evidence="8" id="KW-1185">Reference proteome</keyword>
<sequence>MYMIPQMNYNWSVPLPFFEAASNGNSAEETARSSKKNCFFEVGDAVLCQDRMSGEWHEASIVGVTSEKEATDCFNVCNKQSGKVENSVGLKFLAPGRGVELAGKELEKGMCLLAYMLMPNCHRGWYKVLVTKVEKAAHTIPQQVFGRVLLASDEKMAEQRVFFIHSTLNFPDLAPREQWTRQGIRISLRKQCERCLENPRFKCRTCSCAICGVKGGGKPFITCRDCENKCHVSCANAESTNGATDKWLCTRCHIEEEETRAVFADHNPKEKKKPKITVKPCSAAVVVPENRHGKFPGVTSGQFWVFKKNGVVIEKRLMKRKLPVEELKLKKELAPYVLPPTVQGLIKEDVANDRNWKDLRAHLKLGHPYFIAALAKKFRCCVCEKVVKEPITLSCSHNACLFCFEMSSEKAHCPRCKEAVEEKEVEVNHLLDQILNTLLPGYNPKKASPKLVEAEEQCTK</sequence>
<dbReference type="GO" id="GO:0016567">
    <property type="term" value="P:protein ubiquitination"/>
    <property type="evidence" value="ECO:0007669"/>
    <property type="project" value="TreeGrafter"/>
</dbReference>